<dbReference type="RefSeq" id="WP_058542608.1">
    <property type="nucleotide sequence ID" value="NZ_CP045701.2"/>
</dbReference>
<comment type="caution">
    <text evidence="1">The sequence shown here is derived from an EMBL/GenBank/DDBJ whole genome shotgun (WGS) entry which is preliminary data.</text>
</comment>
<name>A0AAJ3FYG4_9PSED</name>
<dbReference type="Proteomes" id="UP000562723">
    <property type="component" value="Unassembled WGS sequence"/>
</dbReference>
<proteinExistence type="predicted"/>
<accession>A0AAJ3FYG4</accession>
<evidence type="ECO:0000313" key="2">
    <source>
        <dbReference type="Proteomes" id="UP000562723"/>
    </source>
</evidence>
<reference evidence="1 2" key="1">
    <citation type="journal article" date="2020" name="Front. Plant Sci.">
        <title>Isolation of Rhizosphere Bacteria That Improve Quality and Water Stress Tolerance in Greenhouse Ornamentals.</title>
        <authorList>
            <person name="Nordstedt N.P."/>
            <person name="Jones M.L."/>
        </authorList>
    </citation>
    <scope>NUCLEOTIDE SEQUENCE [LARGE SCALE GENOMIC DNA]</scope>
    <source>
        <strain evidence="1 2">C2F7</strain>
    </source>
</reference>
<dbReference type="EMBL" id="JABFMS010000023">
    <property type="protein sequence ID" value="NUT82117.1"/>
    <property type="molecule type" value="Genomic_DNA"/>
</dbReference>
<dbReference type="AlphaFoldDB" id="A0AAJ3FYG4"/>
<sequence length="228" mass="25294">MKLRITQFAPFDQGKDIDADIKGGWCAGVTAMVGVAVGSYDVEEQPDFGHWVEHVAFVRAKAALLKINSSLNTAETLQAVLGRYEKTRDVCGELHTSKFEVRGCKVLLSLSRWFPVLGYASYLKNAKWLTNHIGYIIRGADKLVLFDPNYGIGLFIIEDALPLNLNELTKAIGILAWKSGLSSYLLSYTAAISVVDEDPLQLRLSNDSEEKARALGEFRSRFFTGTKQ</sequence>
<protein>
    <submittedName>
        <fullName evidence="1">Uncharacterized protein</fullName>
    </submittedName>
</protein>
<organism evidence="1 2">
    <name type="scientific">Pseudomonas brassicacearum</name>
    <dbReference type="NCBI Taxonomy" id="930166"/>
    <lineage>
        <taxon>Bacteria</taxon>
        <taxon>Pseudomonadati</taxon>
        <taxon>Pseudomonadota</taxon>
        <taxon>Gammaproteobacteria</taxon>
        <taxon>Pseudomonadales</taxon>
        <taxon>Pseudomonadaceae</taxon>
        <taxon>Pseudomonas</taxon>
    </lineage>
</organism>
<gene>
    <name evidence="1" type="ORF">HNO85_14315</name>
</gene>
<evidence type="ECO:0000313" key="1">
    <source>
        <dbReference type="EMBL" id="NUT82117.1"/>
    </source>
</evidence>